<organism evidence="4 5">
    <name type="scientific">Dictyobacter kobayashii</name>
    <dbReference type="NCBI Taxonomy" id="2014872"/>
    <lineage>
        <taxon>Bacteria</taxon>
        <taxon>Bacillati</taxon>
        <taxon>Chloroflexota</taxon>
        <taxon>Ktedonobacteria</taxon>
        <taxon>Ktedonobacterales</taxon>
        <taxon>Dictyobacteraceae</taxon>
        <taxon>Dictyobacter</taxon>
    </lineage>
</organism>
<dbReference type="Proteomes" id="UP000287188">
    <property type="component" value="Unassembled WGS sequence"/>
</dbReference>
<dbReference type="GO" id="GO:0005829">
    <property type="term" value="C:cytosol"/>
    <property type="evidence" value="ECO:0007669"/>
    <property type="project" value="TreeGrafter"/>
</dbReference>
<dbReference type="GO" id="GO:0046872">
    <property type="term" value="F:metal ion binding"/>
    <property type="evidence" value="ECO:0007669"/>
    <property type="project" value="UniProtKB-KW"/>
</dbReference>
<keyword evidence="1" id="KW-0479">Metal-binding</keyword>
<keyword evidence="5" id="KW-1185">Reference proteome</keyword>
<reference evidence="5" key="1">
    <citation type="submission" date="2018-12" db="EMBL/GenBank/DDBJ databases">
        <title>Tengunoibacter tsumagoiensis gen. nov., sp. nov., Dictyobacter kobayashii sp. nov., D. alpinus sp. nov., and D. joshuensis sp. nov. and description of Dictyobacteraceae fam. nov. within the order Ktedonobacterales isolated from Tengu-no-mugimeshi.</title>
        <authorList>
            <person name="Wang C.M."/>
            <person name="Zheng Y."/>
            <person name="Sakai Y."/>
            <person name="Toyoda A."/>
            <person name="Minakuchi Y."/>
            <person name="Abe K."/>
            <person name="Yokota A."/>
            <person name="Yabe S."/>
        </authorList>
    </citation>
    <scope>NUCLEOTIDE SEQUENCE [LARGE SCALE GENOMIC DNA]</scope>
    <source>
        <strain evidence="5">Uno11</strain>
    </source>
</reference>
<dbReference type="InterPro" id="IPR050197">
    <property type="entry name" value="Aldolase_class_II_sugar_metab"/>
</dbReference>
<name>A0A402AML1_9CHLR</name>
<dbReference type="GO" id="GO:0019323">
    <property type="term" value="P:pentose catabolic process"/>
    <property type="evidence" value="ECO:0007669"/>
    <property type="project" value="TreeGrafter"/>
</dbReference>
<dbReference type="SMART" id="SM01007">
    <property type="entry name" value="Aldolase_II"/>
    <property type="match status" value="1"/>
</dbReference>
<evidence type="ECO:0000313" key="5">
    <source>
        <dbReference type="Proteomes" id="UP000287188"/>
    </source>
</evidence>
<keyword evidence="2" id="KW-0456">Lyase</keyword>
<dbReference type="EMBL" id="BIFS01000001">
    <property type="protein sequence ID" value="GCE20265.1"/>
    <property type="molecule type" value="Genomic_DNA"/>
</dbReference>
<evidence type="ECO:0000256" key="2">
    <source>
        <dbReference type="ARBA" id="ARBA00023239"/>
    </source>
</evidence>
<dbReference type="Gene3D" id="3.40.225.10">
    <property type="entry name" value="Class II aldolase/adducin N-terminal domain"/>
    <property type="match status" value="1"/>
</dbReference>
<dbReference type="PANTHER" id="PTHR22789">
    <property type="entry name" value="FUCULOSE PHOSPHATE ALDOLASE"/>
    <property type="match status" value="1"/>
</dbReference>
<dbReference type="AlphaFoldDB" id="A0A402AML1"/>
<dbReference type="SUPFAM" id="SSF53639">
    <property type="entry name" value="AraD/HMP-PK domain-like"/>
    <property type="match status" value="1"/>
</dbReference>
<evidence type="ECO:0000313" key="4">
    <source>
        <dbReference type="EMBL" id="GCE20265.1"/>
    </source>
</evidence>
<comment type="caution">
    <text evidence="4">The sequence shown here is derived from an EMBL/GenBank/DDBJ whole genome shotgun (WGS) entry which is preliminary data.</text>
</comment>
<protein>
    <submittedName>
        <fullName evidence="4">Aldolase</fullName>
    </submittedName>
</protein>
<evidence type="ECO:0000256" key="1">
    <source>
        <dbReference type="ARBA" id="ARBA00022723"/>
    </source>
</evidence>
<dbReference type="PANTHER" id="PTHR22789:SF0">
    <property type="entry name" value="3-OXO-TETRONATE 4-PHOSPHATE DECARBOXYLASE-RELATED"/>
    <property type="match status" value="1"/>
</dbReference>
<accession>A0A402AML1</accession>
<feature type="domain" description="Class II aldolase/adducin N-terminal" evidence="3">
    <location>
        <begin position="8"/>
        <end position="185"/>
    </location>
</feature>
<evidence type="ECO:0000259" key="3">
    <source>
        <dbReference type="SMART" id="SM01007"/>
    </source>
</evidence>
<dbReference type="Pfam" id="PF00596">
    <property type="entry name" value="Aldolase_II"/>
    <property type="match status" value="1"/>
</dbReference>
<dbReference type="InterPro" id="IPR001303">
    <property type="entry name" value="Aldolase_II/adducin_N"/>
</dbReference>
<dbReference type="RefSeq" id="WP_161977490.1">
    <property type="nucleotide sequence ID" value="NZ_BIFS01000001.1"/>
</dbReference>
<sequence>MLLTDLRTQVARYARKMYESQLVRATQGNLSARDPETNLICITPSGADYQLLAADDIIVVDEQGKIVEGKWKPSVETPLHTYILSKRRDINCVMHTHALYTSAFGVVYQPLPMILQESASCLGGEVPIVPYQESGTQAFAELVAQTLGEGPAVIWGNHGAMVVGINLALTFSIAHALEDTARIYSIAKQLGTPVTLPAEEVAKLHNNWKQGYRQTAIEDPLNAR</sequence>
<proteinExistence type="predicted"/>
<dbReference type="GO" id="GO:0016832">
    <property type="term" value="F:aldehyde-lyase activity"/>
    <property type="evidence" value="ECO:0007669"/>
    <property type="project" value="TreeGrafter"/>
</dbReference>
<dbReference type="InterPro" id="IPR036409">
    <property type="entry name" value="Aldolase_II/adducin_N_sf"/>
</dbReference>
<gene>
    <name evidence="4" type="ORF">KDK_40650</name>
</gene>